<organism evidence="1 4">
    <name type="scientific">Deinococcus wulumuqiensis</name>
    <dbReference type="NCBI Taxonomy" id="980427"/>
    <lineage>
        <taxon>Bacteria</taxon>
        <taxon>Thermotogati</taxon>
        <taxon>Deinococcota</taxon>
        <taxon>Deinococci</taxon>
        <taxon>Deinococcales</taxon>
        <taxon>Deinococcaceae</taxon>
        <taxon>Deinococcus</taxon>
    </lineage>
</organism>
<dbReference type="Gene3D" id="3.40.50.300">
    <property type="entry name" value="P-loop containing nucleotide triphosphate hydrolases"/>
    <property type="match status" value="1"/>
</dbReference>
<evidence type="ECO:0008006" key="5">
    <source>
        <dbReference type="Google" id="ProtNLM"/>
    </source>
</evidence>
<comment type="caution">
    <text evidence="1">The sequence shown here is derived from an EMBL/GenBank/DDBJ whole genome shotgun (WGS) entry which is preliminary data.</text>
</comment>
<evidence type="ECO:0000313" key="3">
    <source>
        <dbReference type="Proteomes" id="UP000630135"/>
    </source>
</evidence>
<dbReference type="RefSeq" id="WP_017869165.1">
    <property type="nucleotide sequence ID" value="NZ_BMLZ01000003.1"/>
</dbReference>
<dbReference type="GeneID" id="59164538"/>
<evidence type="ECO:0000313" key="2">
    <source>
        <dbReference type="EMBL" id="GGP28737.1"/>
    </source>
</evidence>
<evidence type="ECO:0000313" key="1">
    <source>
        <dbReference type="EMBL" id="GGI75513.1"/>
    </source>
</evidence>
<keyword evidence="3" id="KW-1185">Reference proteome</keyword>
<dbReference type="Proteomes" id="UP000630135">
    <property type="component" value="Unassembled WGS sequence"/>
</dbReference>
<dbReference type="EMBL" id="BMLZ01000003">
    <property type="protein sequence ID" value="GGP28737.1"/>
    <property type="molecule type" value="Genomic_DNA"/>
</dbReference>
<dbReference type="EMBL" id="BMMA01000004">
    <property type="protein sequence ID" value="GGI75513.1"/>
    <property type="molecule type" value="Genomic_DNA"/>
</dbReference>
<protein>
    <recommendedName>
        <fullName evidence="5">Serine kinase</fullName>
    </recommendedName>
</protein>
<dbReference type="AlphaFoldDB" id="A0AAV4K1E8"/>
<gene>
    <name evidence="2" type="ORF">GCM10008021_03880</name>
    <name evidence="1" type="ORF">GCM10010914_07210</name>
</gene>
<accession>A0AAV4K1E8</accession>
<reference evidence="1" key="2">
    <citation type="journal article" date="2014" name="Int. J. Syst. Evol. Microbiol.">
        <title>Complete genome sequence of Corynebacterium casei LMG S-19264T (=DSM 44701T), isolated from a smear-ripened cheese.</title>
        <authorList>
            <consortium name="US DOE Joint Genome Institute (JGI-PGF)"/>
            <person name="Walter F."/>
            <person name="Albersmeier A."/>
            <person name="Kalinowski J."/>
            <person name="Ruckert C."/>
        </authorList>
    </citation>
    <scope>NUCLEOTIDE SEQUENCE</scope>
    <source>
        <strain evidence="1">CGMCC 1.8885</strain>
    </source>
</reference>
<sequence length="302" mass="32480">MSASDWFSLGARVVVEDLSPELVAVLKNFWEDTCALPDDGRTLTLRVGALLPVPADAQAETLPLMEQTVSLWRAGNELWVPQLLHLKVQPGGALFTLAPEASIQQEWPPALLEAWTLFFTEAHRAGGWVPLHAAVVSHQGRAVAVSGVSGAGKSTATLRLSADYAVLAEDRAFWQASSGRVAGLDHCLRLFPESVERFAPHLQALAERTPRDAKGKYMLPLSALTGPSQLAALLCFAPPGSAPLALSAAERVRAVWEMTGFPLTALAREEVQRGIGRLLPLLAPEPITRETAIERVKALLGN</sequence>
<reference evidence="1" key="4">
    <citation type="submission" date="2023-08" db="EMBL/GenBank/DDBJ databases">
        <authorList>
            <person name="Sun Q."/>
            <person name="Zhou Y."/>
        </authorList>
    </citation>
    <scope>NUCLEOTIDE SEQUENCE</scope>
    <source>
        <strain evidence="2">CGMCC 1.8884</strain>
        <strain evidence="1">CGMCC 1.8885</strain>
    </source>
</reference>
<reference evidence="2" key="1">
    <citation type="journal article" date="2014" name="Int. J. Syst. Evol. Microbiol.">
        <title>Complete genome of a new Firmicutes species belonging to the dominant human colonic microbiota ('Ruminococcus bicirculans') reveals two chromosomes and a selective capacity to utilize plant glucans.</title>
        <authorList>
            <consortium name="NISC Comparative Sequencing Program"/>
            <person name="Wegmann U."/>
            <person name="Louis P."/>
            <person name="Goesmann A."/>
            <person name="Henrissat B."/>
            <person name="Duncan S.H."/>
            <person name="Flint H.J."/>
        </authorList>
    </citation>
    <scope>NUCLEOTIDE SEQUENCE</scope>
    <source>
        <strain evidence="2">CGMCC 1.8884</strain>
    </source>
</reference>
<proteinExistence type="predicted"/>
<name>A0AAV4K1E8_9DEIO</name>
<dbReference type="Proteomes" id="UP000652720">
    <property type="component" value="Unassembled WGS sequence"/>
</dbReference>
<dbReference type="SUPFAM" id="SSF53795">
    <property type="entry name" value="PEP carboxykinase-like"/>
    <property type="match status" value="1"/>
</dbReference>
<reference evidence="3" key="3">
    <citation type="journal article" date="2019" name="Int. J. Syst. Evol. Microbiol.">
        <title>The Global Catalogue of Microorganisms (GCM) 10K type strain sequencing project: providing services to taxonomists for standard genome sequencing and annotation.</title>
        <authorList>
            <consortium name="The Broad Institute Genomics Platform"/>
            <consortium name="The Broad Institute Genome Sequencing Center for Infectious Disease"/>
            <person name="Wu L."/>
            <person name="Ma J."/>
        </authorList>
    </citation>
    <scope>NUCLEOTIDE SEQUENCE [LARGE SCALE GENOMIC DNA]</scope>
    <source>
        <strain evidence="3">CGMCC 1.8884</strain>
    </source>
</reference>
<evidence type="ECO:0000313" key="4">
    <source>
        <dbReference type="Proteomes" id="UP000652720"/>
    </source>
</evidence>
<dbReference type="InterPro" id="IPR027417">
    <property type="entry name" value="P-loop_NTPase"/>
</dbReference>